<dbReference type="Gene3D" id="1.20.5.1930">
    <property type="match status" value="1"/>
</dbReference>
<accession>A0A9X3MXG2</accession>
<dbReference type="Gene3D" id="3.30.450.40">
    <property type="match status" value="1"/>
</dbReference>
<dbReference type="InterPro" id="IPR003018">
    <property type="entry name" value="GAF"/>
</dbReference>
<dbReference type="InterPro" id="IPR036890">
    <property type="entry name" value="HATPase_C_sf"/>
</dbReference>
<evidence type="ECO:0000256" key="6">
    <source>
        <dbReference type="ARBA" id="ARBA00022777"/>
    </source>
</evidence>
<evidence type="ECO:0000256" key="4">
    <source>
        <dbReference type="ARBA" id="ARBA00022679"/>
    </source>
</evidence>
<feature type="domain" description="Histidine kinase/HSP90-like ATPase" evidence="10">
    <location>
        <begin position="272"/>
        <end position="361"/>
    </location>
</feature>
<evidence type="ECO:0000256" key="5">
    <source>
        <dbReference type="ARBA" id="ARBA00022741"/>
    </source>
</evidence>
<evidence type="ECO:0000256" key="2">
    <source>
        <dbReference type="ARBA" id="ARBA00012438"/>
    </source>
</evidence>
<dbReference type="Gene3D" id="3.30.565.10">
    <property type="entry name" value="Histidine kinase-like ATPase, C-terminal domain"/>
    <property type="match status" value="1"/>
</dbReference>
<dbReference type="Proteomes" id="UP001149140">
    <property type="component" value="Unassembled WGS sequence"/>
</dbReference>
<reference evidence="11" key="1">
    <citation type="submission" date="2022-10" db="EMBL/GenBank/DDBJ databases">
        <title>The WGS of Solirubrobacter ginsenosidimutans DSM 21036.</title>
        <authorList>
            <person name="Jiang Z."/>
        </authorList>
    </citation>
    <scope>NUCLEOTIDE SEQUENCE</scope>
    <source>
        <strain evidence="11">DSM 21036</strain>
    </source>
</reference>
<dbReference type="InterPro" id="IPR029016">
    <property type="entry name" value="GAF-like_dom_sf"/>
</dbReference>
<sequence>MDIERALREVAVLVARGGEPGEVFDALSEQAAKVCGVGAGAVVRFTGRAAELVGRWGDLARETLPPGMSFALDGGGALTLVRETGLPARFDDYAVAVGAMGVTLRPTGLRASAAAPVTVEGSVWGALIVSAFDSETLPVDTEERLTEFTELAAVAVAGADAHERLLESRARLVKTADDERRRLERNLHDGAQQRLVSARLALRMLRKQFDDPAPVDAILDELGKAHEELRELARGLHPAALSRGLGAAIGALATRSSVPVEYDVVDERFPEELEIAVYYVASEALTNAAKHAEASVVSVTVLVIDGALVLEVADDGRGGAVAGGGSGLIGLSDRVEALRGRLRVTSPVGVGTTVRAEFPLP</sequence>
<keyword evidence="6 11" id="KW-0418">Kinase</keyword>
<dbReference type="GO" id="GO:0016020">
    <property type="term" value="C:membrane"/>
    <property type="evidence" value="ECO:0007669"/>
    <property type="project" value="InterPro"/>
</dbReference>
<keyword evidence="12" id="KW-1185">Reference proteome</keyword>
<dbReference type="SUPFAM" id="SSF55781">
    <property type="entry name" value="GAF domain-like"/>
    <property type="match status" value="1"/>
</dbReference>
<organism evidence="11 12">
    <name type="scientific">Solirubrobacter ginsenosidimutans</name>
    <dbReference type="NCBI Taxonomy" id="490573"/>
    <lineage>
        <taxon>Bacteria</taxon>
        <taxon>Bacillati</taxon>
        <taxon>Actinomycetota</taxon>
        <taxon>Thermoleophilia</taxon>
        <taxon>Solirubrobacterales</taxon>
        <taxon>Solirubrobacteraceae</taxon>
        <taxon>Solirubrobacter</taxon>
    </lineage>
</organism>
<dbReference type="InterPro" id="IPR003594">
    <property type="entry name" value="HATPase_dom"/>
</dbReference>
<dbReference type="Pfam" id="PF07730">
    <property type="entry name" value="HisKA_3"/>
    <property type="match status" value="1"/>
</dbReference>
<dbReference type="SMART" id="SM00387">
    <property type="entry name" value="HATPase_c"/>
    <property type="match status" value="1"/>
</dbReference>
<feature type="domain" description="GAF" evidence="9">
    <location>
        <begin position="2"/>
        <end position="166"/>
    </location>
</feature>
<evidence type="ECO:0000313" key="12">
    <source>
        <dbReference type="Proteomes" id="UP001149140"/>
    </source>
</evidence>
<keyword evidence="3" id="KW-0597">Phosphoprotein</keyword>
<dbReference type="EMBL" id="JAPDOD010000022">
    <property type="protein sequence ID" value="MDA0163100.1"/>
    <property type="molecule type" value="Genomic_DNA"/>
</dbReference>
<keyword evidence="5" id="KW-0547">Nucleotide-binding</keyword>
<dbReference type="RefSeq" id="WP_270042341.1">
    <property type="nucleotide sequence ID" value="NZ_JAPDOD010000022.1"/>
</dbReference>
<evidence type="ECO:0000256" key="1">
    <source>
        <dbReference type="ARBA" id="ARBA00000085"/>
    </source>
</evidence>
<keyword evidence="7" id="KW-0067">ATP-binding</keyword>
<name>A0A9X3MXG2_9ACTN</name>
<evidence type="ECO:0000256" key="3">
    <source>
        <dbReference type="ARBA" id="ARBA00022553"/>
    </source>
</evidence>
<dbReference type="GO" id="GO:0005524">
    <property type="term" value="F:ATP binding"/>
    <property type="evidence" value="ECO:0007669"/>
    <property type="project" value="UniProtKB-KW"/>
</dbReference>
<dbReference type="AlphaFoldDB" id="A0A9X3MXG2"/>
<dbReference type="PANTHER" id="PTHR24421">
    <property type="entry name" value="NITRATE/NITRITE SENSOR PROTEIN NARX-RELATED"/>
    <property type="match status" value="1"/>
</dbReference>
<dbReference type="SMART" id="SM00065">
    <property type="entry name" value="GAF"/>
    <property type="match status" value="1"/>
</dbReference>
<proteinExistence type="predicted"/>
<evidence type="ECO:0000259" key="9">
    <source>
        <dbReference type="SMART" id="SM00065"/>
    </source>
</evidence>
<dbReference type="Pfam" id="PF01590">
    <property type="entry name" value="GAF"/>
    <property type="match status" value="1"/>
</dbReference>
<dbReference type="SUPFAM" id="SSF55874">
    <property type="entry name" value="ATPase domain of HSP90 chaperone/DNA topoisomerase II/histidine kinase"/>
    <property type="match status" value="1"/>
</dbReference>
<keyword evidence="4" id="KW-0808">Transferase</keyword>
<dbReference type="InterPro" id="IPR011712">
    <property type="entry name" value="Sig_transdc_His_kin_sub3_dim/P"/>
</dbReference>
<evidence type="ECO:0000259" key="10">
    <source>
        <dbReference type="SMART" id="SM00387"/>
    </source>
</evidence>
<evidence type="ECO:0000313" key="11">
    <source>
        <dbReference type="EMBL" id="MDA0163100.1"/>
    </source>
</evidence>
<dbReference type="GO" id="GO:0000155">
    <property type="term" value="F:phosphorelay sensor kinase activity"/>
    <property type="evidence" value="ECO:0007669"/>
    <property type="project" value="InterPro"/>
</dbReference>
<evidence type="ECO:0000256" key="8">
    <source>
        <dbReference type="ARBA" id="ARBA00023012"/>
    </source>
</evidence>
<comment type="caution">
    <text evidence="11">The sequence shown here is derived from an EMBL/GenBank/DDBJ whole genome shotgun (WGS) entry which is preliminary data.</text>
</comment>
<dbReference type="Pfam" id="PF02518">
    <property type="entry name" value="HATPase_c"/>
    <property type="match status" value="1"/>
</dbReference>
<dbReference type="GO" id="GO:0046983">
    <property type="term" value="F:protein dimerization activity"/>
    <property type="evidence" value="ECO:0007669"/>
    <property type="project" value="InterPro"/>
</dbReference>
<gene>
    <name evidence="11" type="ORF">OM076_22695</name>
</gene>
<protein>
    <recommendedName>
        <fullName evidence="2">histidine kinase</fullName>
        <ecNumber evidence="2">2.7.13.3</ecNumber>
    </recommendedName>
</protein>
<dbReference type="PANTHER" id="PTHR24421:SF10">
    <property type="entry name" value="NITRATE_NITRITE SENSOR PROTEIN NARQ"/>
    <property type="match status" value="1"/>
</dbReference>
<keyword evidence="8" id="KW-0902">Two-component regulatory system</keyword>
<comment type="catalytic activity">
    <reaction evidence="1">
        <text>ATP + protein L-histidine = ADP + protein N-phospho-L-histidine.</text>
        <dbReference type="EC" id="2.7.13.3"/>
    </reaction>
</comment>
<dbReference type="EC" id="2.7.13.3" evidence="2"/>
<evidence type="ECO:0000256" key="7">
    <source>
        <dbReference type="ARBA" id="ARBA00022840"/>
    </source>
</evidence>
<dbReference type="InterPro" id="IPR050482">
    <property type="entry name" value="Sensor_HK_TwoCompSys"/>
</dbReference>